<proteinExistence type="inferred from homology"/>
<gene>
    <name evidence="6" type="ORF">BED41_03290</name>
</gene>
<dbReference type="Gene3D" id="1.10.443.10">
    <property type="entry name" value="Intergrase catalytic core"/>
    <property type="match status" value="1"/>
</dbReference>
<keyword evidence="7" id="KW-1185">Reference proteome</keyword>
<dbReference type="CDD" id="cd00801">
    <property type="entry name" value="INT_P4_C"/>
    <property type="match status" value="1"/>
</dbReference>
<dbReference type="Pfam" id="PF13356">
    <property type="entry name" value="Arm-DNA-bind_3"/>
    <property type="match status" value="1"/>
</dbReference>
<protein>
    <recommendedName>
        <fullName evidence="5">Tyr recombinase domain-containing protein</fullName>
    </recommendedName>
</protein>
<keyword evidence="3" id="KW-0238">DNA-binding</keyword>
<dbReference type="InterPro" id="IPR038488">
    <property type="entry name" value="Integrase_DNA-bd_sf"/>
</dbReference>
<dbReference type="EMBL" id="CP016757">
    <property type="protein sequence ID" value="ANZ44196.1"/>
    <property type="molecule type" value="Genomic_DNA"/>
</dbReference>
<dbReference type="GO" id="GO:0015074">
    <property type="term" value="P:DNA integration"/>
    <property type="evidence" value="ECO:0007669"/>
    <property type="project" value="UniProtKB-KW"/>
</dbReference>
<dbReference type="PANTHER" id="PTHR30629">
    <property type="entry name" value="PROPHAGE INTEGRASE"/>
    <property type="match status" value="1"/>
</dbReference>
<reference evidence="6" key="1">
    <citation type="submission" date="2016-08" db="EMBL/GenBank/DDBJ databases">
        <title>Complete genome of Cloacibacillus porcorum.</title>
        <authorList>
            <person name="Looft T."/>
            <person name="Bayles D.O."/>
            <person name="Alt D.P."/>
        </authorList>
    </citation>
    <scope>NUCLEOTIDE SEQUENCE [LARGE SCALE GENOMIC DNA]</scope>
    <source>
        <strain evidence="6">CL-84</strain>
    </source>
</reference>
<dbReference type="InterPro" id="IPR002104">
    <property type="entry name" value="Integrase_catalytic"/>
</dbReference>
<comment type="similarity">
    <text evidence="1">Belongs to the 'phage' integrase family.</text>
</comment>
<dbReference type="InterPro" id="IPR050808">
    <property type="entry name" value="Phage_Integrase"/>
</dbReference>
<keyword evidence="4" id="KW-0233">DNA recombination</keyword>
<name>A0A1B2I2K7_9BACT</name>
<evidence type="ECO:0000256" key="1">
    <source>
        <dbReference type="ARBA" id="ARBA00008857"/>
    </source>
</evidence>
<dbReference type="AlphaFoldDB" id="A0A1B2I2K7"/>
<dbReference type="PANTHER" id="PTHR30629:SF2">
    <property type="entry name" value="PROPHAGE INTEGRASE INTS-RELATED"/>
    <property type="match status" value="1"/>
</dbReference>
<dbReference type="InterPro" id="IPR025166">
    <property type="entry name" value="Integrase_DNA_bind_dom"/>
</dbReference>
<dbReference type="Pfam" id="PF00589">
    <property type="entry name" value="Phage_integrase"/>
    <property type="match status" value="1"/>
</dbReference>
<evidence type="ECO:0000313" key="7">
    <source>
        <dbReference type="Proteomes" id="UP000093044"/>
    </source>
</evidence>
<dbReference type="Gene3D" id="1.10.150.130">
    <property type="match status" value="1"/>
</dbReference>
<dbReference type="GO" id="GO:0003677">
    <property type="term" value="F:DNA binding"/>
    <property type="evidence" value="ECO:0007669"/>
    <property type="project" value="UniProtKB-KW"/>
</dbReference>
<accession>A0A1B2I2K7</accession>
<evidence type="ECO:0000256" key="3">
    <source>
        <dbReference type="ARBA" id="ARBA00023125"/>
    </source>
</evidence>
<dbReference type="GO" id="GO:0006310">
    <property type="term" value="P:DNA recombination"/>
    <property type="evidence" value="ECO:0007669"/>
    <property type="project" value="UniProtKB-KW"/>
</dbReference>
<dbReference type="Gene3D" id="3.30.160.390">
    <property type="entry name" value="Integrase, DNA-binding domain"/>
    <property type="match status" value="1"/>
</dbReference>
<dbReference type="Pfam" id="PF22022">
    <property type="entry name" value="Phage_int_M"/>
    <property type="match status" value="1"/>
</dbReference>
<sequence>MRADGGGLYLEVLPNGSRYWWLIVRGANKKTKKYKLGDYPEVGIKTARELCVLKRREIGLSVGKPPSDLRFEELAWDWYNTKIMPLRESYRKDVKGRLENHVLPPFIGRLAASITAFDILPVVKGLDNAGFHDSARKILGIYGQIFRYGMPPMGPIMADPTAGIVKHLAPKSKKHFASLTDRRDVAKLMREITIYRSGRVRYALLFSVYTFCRPGEVAEARWSEIDFTRAEWRKPGEKMKNGEPHIVPLSKQAVEALRGEERLLAACGVSSPYVFPNTRNPEKHMTKDTVRVALRSIGYSKEELTSHGLRAMASTLLNESGLWSIDAIELQLAHTDKDHVRADYNFASKLPERTRMMQWWADELDRLRSNVKEKVKKD</sequence>
<evidence type="ECO:0000259" key="5">
    <source>
        <dbReference type="PROSITE" id="PS51898"/>
    </source>
</evidence>
<evidence type="ECO:0000256" key="4">
    <source>
        <dbReference type="ARBA" id="ARBA00023172"/>
    </source>
</evidence>
<dbReference type="PROSITE" id="PS51898">
    <property type="entry name" value="TYR_RECOMBINASE"/>
    <property type="match status" value="1"/>
</dbReference>
<dbReference type="InterPro" id="IPR013762">
    <property type="entry name" value="Integrase-like_cat_sf"/>
</dbReference>
<evidence type="ECO:0000313" key="6">
    <source>
        <dbReference type="EMBL" id="ANZ44196.1"/>
    </source>
</evidence>
<dbReference type="KEGG" id="cpor:BED41_03290"/>
<evidence type="ECO:0000256" key="2">
    <source>
        <dbReference type="ARBA" id="ARBA00022908"/>
    </source>
</evidence>
<dbReference type="Proteomes" id="UP000093044">
    <property type="component" value="Chromosome"/>
</dbReference>
<dbReference type="InterPro" id="IPR010998">
    <property type="entry name" value="Integrase_recombinase_N"/>
</dbReference>
<dbReference type="SUPFAM" id="SSF56349">
    <property type="entry name" value="DNA breaking-rejoining enzymes"/>
    <property type="match status" value="1"/>
</dbReference>
<keyword evidence="2" id="KW-0229">DNA integration</keyword>
<dbReference type="STRING" id="1197717.BED41_03290"/>
<dbReference type="InterPro" id="IPR011010">
    <property type="entry name" value="DNA_brk_join_enz"/>
</dbReference>
<organism evidence="6 7">
    <name type="scientific">Cloacibacillus porcorum</name>
    <dbReference type="NCBI Taxonomy" id="1197717"/>
    <lineage>
        <taxon>Bacteria</taxon>
        <taxon>Thermotogati</taxon>
        <taxon>Synergistota</taxon>
        <taxon>Synergistia</taxon>
        <taxon>Synergistales</taxon>
        <taxon>Synergistaceae</taxon>
        <taxon>Cloacibacillus</taxon>
    </lineage>
</organism>
<dbReference type="InterPro" id="IPR053876">
    <property type="entry name" value="Phage_int_M"/>
</dbReference>
<feature type="domain" description="Tyr recombinase" evidence="5">
    <location>
        <begin position="174"/>
        <end position="357"/>
    </location>
</feature>